<evidence type="ECO:0000256" key="4">
    <source>
        <dbReference type="ARBA" id="ARBA00023163"/>
    </source>
</evidence>
<evidence type="ECO:0000256" key="3">
    <source>
        <dbReference type="ARBA" id="ARBA00023082"/>
    </source>
</evidence>
<comment type="similarity">
    <text evidence="1">Belongs to the sigma-70 factor family. ECF subfamily.</text>
</comment>
<dbReference type="CDD" id="cd06171">
    <property type="entry name" value="Sigma70_r4"/>
    <property type="match status" value="1"/>
</dbReference>
<keyword evidence="3" id="KW-0731">Sigma factor</keyword>
<dbReference type="InterPro" id="IPR013324">
    <property type="entry name" value="RNA_pol_sigma_r3/r4-like"/>
</dbReference>
<dbReference type="KEGG" id="sphe:GFH32_11515"/>
<dbReference type="GO" id="GO:0006352">
    <property type="term" value="P:DNA-templated transcription initiation"/>
    <property type="evidence" value="ECO:0007669"/>
    <property type="project" value="InterPro"/>
</dbReference>
<keyword evidence="8" id="KW-1185">Reference proteome</keyword>
<name>A0A5Q0QAF1_9SPHI</name>
<evidence type="ECO:0000259" key="5">
    <source>
        <dbReference type="Pfam" id="PF04542"/>
    </source>
</evidence>
<feature type="domain" description="RNA polymerase sigma-70 region 2" evidence="5">
    <location>
        <begin position="47"/>
        <end position="111"/>
    </location>
</feature>
<dbReference type="InterPro" id="IPR039425">
    <property type="entry name" value="RNA_pol_sigma-70-like"/>
</dbReference>
<dbReference type="NCBIfam" id="TIGR02937">
    <property type="entry name" value="sigma70-ECF"/>
    <property type="match status" value="1"/>
</dbReference>
<dbReference type="SUPFAM" id="SSF88659">
    <property type="entry name" value="Sigma3 and sigma4 domains of RNA polymerase sigma factors"/>
    <property type="match status" value="1"/>
</dbReference>
<sequence length="210" mass="24982">MSQFRSKKIYLICYLKHISNIDVFQYRHTDHTSNGYMNNKFEYDFLRNREKFFSHALRFTKNVYSAEDLLQETALKVFRADPSRFTFGTNFIGWVYTIMRNIHINDCRRRTLEMKLVDSTDECHQDSQLSYSSVKNRADDYFLGQDLSKAFEGIDPIFLDPFLMYFEGYKYKEIAAYYGIPEGTVKTRIFSARKILKTRLKSYSNLKAVK</sequence>
<dbReference type="SUPFAM" id="SSF88946">
    <property type="entry name" value="Sigma2 domain of RNA polymerase sigma factors"/>
    <property type="match status" value="1"/>
</dbReference>
<dbReference type="Pfam" id="PF04542">
    <property type="entry name" value="Sigma70_r2"/>
    <property type="match status" value="1"/>
</dbReference>
<dbReference type="PANTHER" id="PTHR43133">
    <property type="entry name" value="RNA POLYMERASE ECF-TYPE SIGMA FACTO"/>
    <property type="match status" value="1"/>
</dbReference>
<reference evidence="7 8" key="1">
    <citation type="submission" date="2019-10" db="EMBL/GenBank/DDBJ databases">
        <authorList>
            <person name="Dong K."/>
        </authorList>
    </citation>
    <scope>NUCLEOTIDE SEQUENCE [LARGE SCALE GENOMIC DNA]</scope>
    <source>
        <strain evidence="8">dk4302</strain>
    </source>
</reference>
<evidence type="ECO:0000259" key="6">
    <source>
        <dbReference type="Pfam" id="PF08281"/>
    </source>
</evidence>
<dbReference type="GO" id="GO:0016987">
    <property type="term" value="F:sigma factor activity"/>
    <property type="evidence" value="ECO:0007669"/>
    <property type="project" value="UniProtKB-KW"/>
</dbReference>
<proteinExistence type="inferred from homology"/>
<gene>
    <name evidence="7" type="ORF">GFH32_11515</name>
</gene>
<protein>
    <submittedName>
        <fullName evidence="7">Sigma-70 family RNA polymerase sigma factor</fullName>
    </submittedName>
</protein>
<dbReference type="EMBL" id="CP045652">
    <property type="protein sequence ID" value="QGA26905.1"/>
    <property type="molecule type" value="Genomic_DNA"/>
</dbReference>
<dbReference type="Pfam" id="PF08281">
    <property type="entry name" value="Sigma70_r4_2"/>
    <property type="match status" value="1"/>
</dbReference>
<dbReference type="AlphaFoldDB" id="A0A5Q0QAF1"/>
<dbReference type="InterPro" id="IPR007627">
    <property type="entry name" value="RNA_pol_sigma70_r2"/>
</dbReference>
<evidence type="ECO:0000313" key="8">
    <source>
        <dbReference type="Proteomes" id="UP000326921"/>
    </source>
</evidence>
<organism evidence="7 8">
    <name type="scientific">Sphingobacterium zhuxiongii</name>
    <dbReference type="NCBI Taxonomy" id="2662364"/>
    <lineage>
        <taxon>Bacteria</taxon>
        <taxon>Pseudomonadati</taxon>
        <taxon>Bacteroidota</taxon>
        <taxon>Sphingobacteriia</taxon>
        <taxon>Sphingobacteriales</taxon>
        <taxon>Sphingobacteriaceae</taxon>
        <taxon>Sphingobacterium</taxon>
    </lineage>
</organism>
<dbReference type="InterPro" id="IPR013249">
    <property type="entry name" value="RNA_pol_sigma70_r4_t2"/>
</dbReference>
<evidence type="ECO:0000256" key="1">
    <source>
        <dbReference type="ARBA" id="ARBA00010641"/>
    </source>
</evidence>
<dbReference type="InterPro" id="IPR036388">
    <property type="entry name" value="WH-like_DNA-bd_sf"/>
</dbReference>
<evidence type="ECO:0000256" key="2">
    <source>
        <dbReference type="ARBA" id="ARBA00023015"/>
    </source>
</evidence>
<accession>A0A5Q0QAF1</accession>
<dbReference type="GO" id="GO:0003677">
    <property type="term" value="F:DNA binding"/>
    <property type="evidence" value="ECO:0007669"/>
    <property type="project" value="InterPro"/>
</dbReference>
<keyword evidence="4" id="KW-0804">Transcription</keyword>
<dbReference type="PANTHER" id="PTHR43133:SF25">
    <property type="entry name" value="RNA POLYMERASE SIGMA FACTOR RFAY-RELATED"/>
    <property type="match status" value="1"/>
</dbReference>
<dbReference type="Gene3D" id="1.10.10.10">
    <property type="entry name" value="Winged helix-like DNA-binding domain superfamily/Winged helix DNA-binding domain"/>
    <property type="match status" value="1"/>
</dbReference>
<dbReference type="Proteomes" id="UP000326921">
    <property type="component" value="Chromosome"/>
</dbReference>
<keyword evidence="2" id="KW-0805">Transcription regulation</keyword>
<dbReference type="InterPro" id="IPR013325">
    <property type="entry name" value="RNA_pol_sigma_r2"/>
</dbReference>
<dbReference type="Gene3D" id="1.10.1740.10">
    <property type="match status" value="1"/>
</dbReference>
<evidence type="ECO:0000313" key="7">
    <source>
        <dbReference type="EMBL" id="QGA26905.1"/>
    </source>
</evidence>
<dbReference type="InterPro" id="IPR014284">
    <property type="entry name" value="RNA_pol_sigma-70_dom"/>
</dbReference>
<feature type="domain" description="RNA polymerase sigma factor 70 region 4 type 2" evidence="6">
    <location>
        <begin position="162"/>
        <end position="195"/>
    </location>
</feature>